<feature type="compositionally biased region" description="Basic and acidic residues" evidence="1">
    <location>
        <begin position="417"/>
        <end position="428"/>
    </location>
</feature>
<feature type="compositionally biased region" description="Acidic residues" evidence="1">
    <location>
        <begin position="114"/>
        <end position="123"/>
    </location>
</feature>
<evidence type="ECO:0000313" key="2">
    <source>
        <dbReference type="EMBL" id="OSD07759.1"/>
    </source>
</evidence>
<sequence length="585" mass="64467">MSTNFHDPFSQSPRPDTRPGPISLRGRFAIPSREDMMNALARQALVNRFLEAHLAADAEEPYTYETQDEAQPLFPLTPCPPLPLSVPPAPDSGCPTTCKYSAYRHNRHASESSVDTDDDDESDALSSNTGQSSSFSISSISEQDDPPVYTWPPPQRLKYATADCVSNSSRQSSYEAQPLRPLDPPDKEYASAEPFTFSAPPRAGHTIKGNTLDVQLDDLQYPSSGSGEEDASDVQMVSERSSSPEETIAKTSRLPPRLIKRSPSSLSIDVPTYHRASSGESEISPRSSPVPNERATQDVQMTPERSSSPEMPLASSCTPRTIKRSPSSQSIEVPSYRMSPSGETEISPPSSPAPIPEDDMQEDDDESDAVSSRRPGPVKQQQPPKTPTTNTTRPVKRPRSTPSAKAQLSRSKAKAKAGSEPHERRSRRNEAEINLCLYPRPPDIPCEVAGCDKIINGTHRIDVKTHFQAHYHSTLGGGNKVECIWGECKDIVALRDIVDHMRKMHLKCWWICPANIESPGSCRWKGTRDHTHVPQHVRRMHPELPWPPKIGRDTATTQGAGATPKRSCSKVQREGSCPRPPRRAA</sequence>
<feature type="compositionally biased region" description="Polar residues" evidence="1">
    <location>
        <begin position="400"/>
        <end position="410"/>
    </location>
</feature>
<protein>
    <submittedName>
        <fullName evidence="2">Uncharacterized protein</fullName>
    </submittedName>
</protein>
<feature type="region of interest" description="Disordered" evidence="1">
    <location>
        <begin position="168"/>
        <end position="428"/>
    </location>
</feature>
<feature type="compositionally biased region" description="Polar residues" evidence="1">
    <location>
        <begin position="1"/>
        <end position="14"/>
    </location>
</feature>
<feature type="region of interest" description="Disordered" evidence="1">
    <location>
        <begin position="106"/>
        <end position="155"/>
    </location>
</feature>
<feature type="compositionally biased region" description="Low complexity" evidence="1">
    <location>
        <begin position="278"/>
        <end position="289"/>
    </location>
</feature>
<dbReference type="OrthoDB" id="2762126at2759"/>
<feature type="region of interest" description="Disordered" evidence="1">
    <location>
        <begin position="1"/>
        <end position="23"/>
    </location>
</feature>
<feature type="region of interest" description="Disordered" evidence="1">
    <location>
        <begin position="541"/>
        <end position="585"/>
    </location>
</feature>
<dbReference type="AlphaFoldDB" id="A0A1Y2J2X7"/>
<dbReference type="EMBL" id="KZ084087">
    <property type="protein sequence ID" value="OSD07759.1"/>
    <property type="molecule type" value="Genomic_DNA"/>
</dbReference>
<evidence type="ECO:0000313" key="3">
    <source>
        <dbReference type="Proteomes" id="UP000193067"/>
    </source>
</evidence>
<feature type="compositionally biased region" description="Polar residues" evidence="1">
    <location>
        <begin position="297"/>
        <end position="332"/>
    </location>
</feature>
<gene>
    <name evidence="2" type="ORF">PYCCODRAFT_1421674</name>
</gene>
<accession>A0A1Y2J2X7</accession>
<feature type="compositionally biased region" description="Acidic residues" evidence="1">
    <location>
        <begin position="356"/>
        <end position="368"/>
    </location>
</feature>
<feature type="compositionally biased region" description="Low complexity" evidence="1">
    <location>
        <begin position="124"/>
        <end position="141"/>
    </location>
</feature>
<organism evidence="2 3">
    <name type="scientific">Trametes coccinea (strain BRFM310)</name>
    <name type="common">Pycnoporus coccineus</name>
    <dbReference type="NCBI Taxonomy" id="1353009"/>
    <lineage>
        <taxon>Eukaryota</taxon>
        <taxon>Fungi</taxon>
        <taxon>Dikarya</taxon>
        <taxon>Basidiomycota</taxon>
        <taxon>Agaricomycotina</taxon>
        <taxon>Agaricomycetes</taxon>
        <taxon>Polyporales</taxon>
        <taxon>Polyporaceae</taxon>
        <taxon>Trametes</taxon>
    </lineage>
</organism>
<dbReference type="Proteomes" id="UP000193067">
    <property type="component" value="Unassembled WGS sequence"/>
</dbReference>
<evidence type="ECO:0000256" key="1">
    <source>
        <dbReference type="SAM" id="MobiDB-lite"/>
    </source>
</evidence>
<reference evidence="2 3" key="1">
    <citation type="journal article" date="2015" name="Biotechnol. Biofuels">
        <title>Enhanced degradation of softwood versus hardwood by the white-rot fungus Pycnoporus coccineus.</title>
        <authorList>
            <person name="Couturier M."/>
            <person name="Navarro D."/>
            <person name="Chevret D."/>
            <person name="Henrissat B."/>
            <person name="Piumi F."/>
            <person name="Ruiz-Duenas F.J."/>
            <person name="Martinez A.T."/>
            <person name="Grigoriev I.V."/>
            <person name="Riley R."/>
            <person name="Lipzen A."/>
            <person name="Berrin J.G."/>
            <person name="Master E.R."/>
            <person name="Rosso M.N."/>
        </authorList>
    </citation>
    <scope>NUCLEOTIDE SEQUENCE [LARGE SCALE GENOMIC DNA]</scope>
    <source>
        <strain evidence="2 3">BRFM310</strain>
    </source>
</reference>
<proteinExistence type="predicted"/>
<name>A0A1Y2J2X7_TRAC3</name>
<feature type="compositionally biased region" description="Low complexity" evidence="1">
    <location>
        <begin position="373"/>
        <end position="393"/>
    </location>
</feature>
<keyword evidence="3" id="KW-1185">Reference proteome</keyword>